<protein>
    <submittedName>
        <fullName evidence="1">Uncharacterized protein</fullName>
    </submittedName>
</protein>
<dbReference type="EMBL" id="CP042437">
    <property type="protein sequence ID" value="QEC78354.1"/>
    <property type="molecule type" value="Genomic_DNA"/>
</dbReference>
<gene>
    <name evidence="1" type="ORF">FSB76_21300</name>
</gene>
<dbReference type="AlphaFoldDB" id="A0A5B8W3D0"/>
<name>A0A5B8W3D0_9SPHI</name>
<reference evidence="1 2" key="1">
    <citation type="journal article" date="2013" name="J. Microbiol.">
        <title>Mucilaginibacter ginsenosidivorax sp. nov., with ginsenoside converting activity isolated from sediment.</title>
        <authorList>
            <person name="Kim J.K."/>
            <person name="Choi T.E."/>
            <person name="Liu Q.M."/>
            <person name="Park H.Y."/>
            <person name="Yi T.H."/>
            <person name="Yoon M.H."/>
            <person name="Kim S.C."/>
            <person name="Im W.T."/>
        </authorList>
    </citation>
    <scope>NUCLEOTIDE SEQUENCE [LARGE SCALE GENOMIC DNA]</scope>
    <source>
        <strain evidence="1 2">KHI28</strain>
    </source>
</reference>
<proteinExistence type="predicted"/>
<accession>A0A5B8W3D0</accession>
<dbReference type="RefSeq" id="WP_147056908.1">
    <property type="nucleotide sequence ID" value="NZ_CP042437.1"/>
</dbReference>
<keyword evidence="2" id="KW-1185">Reference proteome</keyword>
<organism evidence="1 2">
    <name type="scientific">Mucilaginibacter ginsenosidivorax</name>
    <dbReference type="NCBI Taxonomy" id="862126"/>
    <lineage>
        <taxon>Bacteria</taxon>
        <taxon>Pseudomonadati</taxon>
        <taxon>Bacteroidota</taxon>
        <taxon>Sphingobacteriia</taxon>
        <taxon>Sphingobacteriales</taxon>
        <taxon>Sphingobacteriaceae</taxon>
        <taxon>Mucilaginibacter</taxon>
    </lineage>
</organism>
<dbReference type="KEGG" id="mgk:FSB76_21300"/>
<dbReference type="Proteomes" id="UP000321362">
    <property type="component" value="Chromosome"/>
</dbReference>
<evidence type="ECO:0000313" key="1">
    <source>
        <dbReference type="EMBL" id="QEC78354.1"/>
    </source>
</evidence>
<sequence length="76" mass="8644">MDSFNIKISYAIISAIRAGICTDVPEELKLGYDIDTAEIVYNETMGYELERTVRYIEKMIEDINAEGSLVDYNGKK</sequence>
<evidence type="ECO:0000313" key="2">
    <source>
        <dbReference type="Proteomes" id="UP000321362"/>
    </source>
</evidence>